<evidence type="ECO:0000313" key="3">
    <source>
        <dbReference type="Proteomes" id="UP000310200"/>
    </source>
</evidence>
<organism evidence="2 3">
    <name type="scientific">Temnothorax longispinosus</name>
    <dbReference type="NCBI Taxonomy" id="300112"/>
    <lineage>
        <taxon>Eukaryota</taxon>
        <taxon>Metazoa</taxon>
        <taxon>Ecdysozoa</taxon>
        <taxon>Arthropoda</taxon>
        <taxon>Hexapoda</taxon>
        <taxon>Insecta</taxon>
        <taxon>Pterygota</taxon>
        <taxon>Neoptera</taxon>
        <taxon>Endopterygota</taxon>
        <taxon>Hymenoptera</taxon>
        <taxon>Apocrita</taxon>
        <taxon>Aculeata</taxon>
        <taxon>Formicoidea</taxon>
        <taxon>Formicidae</taxon>
        <taxon>Myrmicinae</taxon>
        <taxon>Temnothorax</taxon>
    </lineage>
</organism>
<dbReference type="AlphaFoldDB" id="A0A4S2JE26"/>
<dbReference type="EMBL" id="QBLH01003815">
    <property type="protein sequence ID" value="TGZ32597.1"/>
    <property type="molecule type" value="Genomic_DNA"/>
</dbReference>
<feature type="compositionally biased region" description="Basic residues" evidence="1">
    <location>
        <begin position="1"/>
        <end position="10"/>
    </location>
</feature>
<protein>
    <submittedName>
        <fullName evidence="2">Uncharacterized protein</fullName>
    </submittedName>
</protein>
<feature type="compositionally biased region" description="Low complexity" evidence="1">
    <location>
        <begin position="19"/>
        <end position="30"/>
    </location>
</feature>
<keyword evidence="3" id="KW-1185">Reference proteome</keyword>
<evidence type="ECO:0000256" key="1">
    <source>
        <dbReference type="SAM" id="MobiDB-lite"/>
    </source>
</evidence>
<comment type="caution">
    <text evidence="2">The sequence shown here is derived from an EMBL/GenBank/DDBJ whole genome shotgun (WGS) entry which is preliminary data.</text>
</comment>
<evidence type="ECO:0000313" key="2">
    <source>
        <dbReference type="EMBL" id="TGZ32597.1"/>
    </source>
</evidence>
<reference evidence="2 3" key="1">
    <citation type="journal article" date="2019" name="Philos. Trans. R. Soc. Lond., B, Biol. Sci.">
        <title>Ant behaviour and brain gene expression of defending hosts depend on the ecological success of the intruding social parasite.</title>
        <authorList>
            <person name="Kaur R."/>
            <person name="Stoldt M."/>
            <person name="Jongepier E."/>
            <person name="Feldmeyer B."/>
            <person name="Menzel F."/>
            <person name="Bornberg-Bauer E."/>
            <person name="Foitzik S."/>
        </authorList>
    </citation>
    <scope>NUCLEOTIDE SEQUENCE [LARGE SCALE GENOMIC DNA]</scope>
    <source>
        <tissue evidence="2">Whole body</tissue>
    </source>
</reference>
<feature type="compositionally biased region" description="Polar residues" evidence="1">
    <location>
        <begin position="115"/>
        <end position="126"/>
    </location>
</feature>
<accession>A0A4S2JE26</accession>
<name>A0A4S2JE26_9HYME</name>
<sequence length="140" mass="14820">MDVFCSRRRSTFHDKRAGTTTTTTTTSSSSPKTAAPVSHPLPAGMEDKGALKNGKIEFKSEHRENENIPGSKAIVTFIVSSIGSHAGRKKNFRFVVMPVVCAPVIKFAVAPGPSAGQSSLQNSNLITPAFESGTKDGGEK</sequence>
<feature type="region of interest" description="Disordered" evidence="1">
    <location>
        <begin position="112"/>
        <end position="140"/>
    </location>
</feature>
<dbReference type="Proteomes" id="UP000310200">
    <property type="component" value="Unassembled WGS sequence"/>
</dbReference>
<gene>
    <name evidence="2" type="ORF">DBV15_08935</name>
</gene>
<proteinExistence type="predicted"/>
<feature type="region of interest" description="Disordered" evidence="1">
    <location>
        <begin position="1"/>
        <end position="50"/>
    </location>
</feature>